<evidence type="ECO:0000313" key="1">
    <source>
        <dbReference type="EMBL" id="AWO99830.1"/>
    </source>
</evidence>
<proteinExistence type="predicted"/>
<reference evidence="1 2" key="1">
    <citation type="submission" date="2017-12" db="EMBL/GenBank/DDBJ databases">
        <title>Integrating genomic resources of turbot (Scophthalmus maximus) in depth evaluation of genetic and physical mapping variation across individuals.</title>
        <authorList>
            <person name="Martinez P."/>
        </authorList>
    </citation>
    <scope>NUCLEOTIDE SEQUENCE [LARGE SCALE GENOMIC DNA]</scope>
</reference>
<gene>
    <name evidence="1" type="ORF">SMAX5B_022168</name>
</gene>
<organism evidence="1 2">
    <name type="scientific">Scophthalmus maximus</name>
    <name type="common">Turbot</name>
    <name type="synonym">Psetta maxima</name>
    <dbReference type="NCBI Taxonomy" id="52904"/>
    <lineage>
        <taxon>Eukaryota</taxon>
        <taxon>Metazoa</taxon>
        <taxon>Chordata</taxon>
        <taxon>Craniata</taxon>
        <taxon>Vertebrata</taxon>
        <taxon>Euteleostomi</taxon>
        <taxon>Actinopterygii</taxon>
        <taxon>Neopterygii</taxon>
        <taxon>Teleostei</taxon>
        <taxon>Neoteleostei</taxon>
        <taxon>Acanthomorphata</taxon>
        <taxon>Carangaria</taxon>
        <taxon>Pleuronectiformes</taxon>
        <taxon>Pleuronectoidei</taxon>
        <taxon>Scophthalmidae</taxon>
        <taxon>Scophthalmus</taxon>
    </lineage>
</organism>
<sequence length="82" mass="8853">MPDCFRGRGFGSGMGSCGLAVLKGAQLTLQGQILVIVTTEEEEDCGGVITNCENRTQENMGIIYSTRLTSLQRGVRCIARLQ</sequence>
<name>A0A2U9B791_SCOMX</name>
<dbReference type="AlphaFoldDB" id="A0A2U9B791"/>
<accession>A0A2U9B791</accession>
<protein>
    <submittedName>
        <fullName evidence="1">Uncharacterized protein</fullName>
    </submittedName>
</protein>
<keyword evidence="2" id="KW-1185">Reference proteome</keyword>
<dbReference type="Proteomes" id="UP000246464">
    <property type="component" value="Chromosome 4"/>
</dbReference>
<evidence type="ECO:0000313" key="2">
    <source>
        <dbReference type="Proteomes" id="UP000246464"/>
    </source>
</evidence>
<dbReference type="EMBL" id="CP026246">
    <property type="protein sequence ID" value="AWO99830.1"/>
    <property type="molecule type" value="Genomic_DNA"/>
</dbReference>